<dbReference type="HAMAP" id="MF_00117">
    <property type="entry name" value="HslO"/>
    <property type="match status" value="1"/>
</dbReference>
<keyword evidence="8" id="KW-1185">Reference proteome</keyword>
<dbReference type="SUPFAM" id="SSF64397">
    <property type="entry name" value="Hsp33 domain"/>
    <property type="match status" value="1"/>
</dbReference>
<dbReference type="CDD" id="cd00498">
    <property type="entry name" value="Hsp33"/>
    <property type="match status" value="1"/>
</dbReference>
<proteinExistence type="inferred from homology"/>
<feature type="disulfide bond" description="Redox-active" evidence="6">
    <location>
        <begin position="238"/>
        <end position="240"/>
    </location>
</feature>
<dbReference type="GO" id="GO:0005737">
    <property type="term" value="C:cytoplasm"/>
    <property type="evidence" value="ECO:0007669"/>
    <property type="project" value="UniProtKB-SubCell"/>
</dbReference>
<comment type="function">
    <text evidence="6">Redox regulated molecular chaperone. Protects both thermally unfolding and oxidatively damaged proteins from irreversible aggregation. Plays an important role in the bacterial defense system toward oxidative stress.</text>
</comment>
<evidence type="ECO:0000313" key="8">
    <source>
        <dbReference type="Proteomes" id="UP000549765"/>
    </source>
</evidence>
<dbReference type="InterPro" id="IPR016153">
    <property type="entry name" value="Heat_shock_Hsp33_N"/>
</dbReference>
<organism evidence="7 8">
    <name type="scientific">Periweissella fabalis</name>
    <dbReference type="NCBI Taxonomy" id="1070421"/>
    <lineage>
        <taxon>Bacteria</taxon>
        <taxon>Bacillati</taxon>
        <taxon>Bacillota</taxon>
        <taxon>Bacilli</taxon>
        <taxon>Lactobacillales</taxon>
        <taxon>Lactobacillaceae</taxon>
        <taxon>Periweissella</taxon>
    </lineage>
</organism>
<protein>
    <recommendedName>
        <fullName evidence="6">33 kDa chaperonin</fullName>
    </recommendedName>
    <alternativeName>
        <fullName evidence="6">Heat shock protein 33 homolog</fullName>
        <shortName evidence="6">HSP33</shortName>
    </alternativeName>
</protein>
<evidence type="ECO:0000256" key="4">
    <source>
        <dbReference type="ARBA" id="ARBA00023186"/>
    </source>
</evidence>
<dbReference type="InterPro" id="IPR016154">
    <property type="entry name" value="Heat_shock_Hsp33_C"/>
</dbReference>
<reference evidence="7 8" key="1">
    <citation type="submission" date="2020-04" db="EMBL/GenBank/DDBJ databases">
        <title>MicrobeNet Type strains.</title>
        <authorList>
            <person name="Nicholson A.C."/>
        </authorList>
    </citation>
    <scope>NUCLEOTIDE SEQUENCE [LARGE SCALE GENOMIC DNA]</scope>
    <source>
        <strain evidence="7 8">CCUG 61472</strain>
    </source>
</reference>
<comment type="subcellular location">
    <subcellularLocation>
        <location evidence="6">Cytoplasm</location>
    </subcellularLocation>
</comment>
<comment type="caution">
    <text evidence="7">The sequence shown here is derived from an EMBL/GenBank/DDBJ whole genome shotgun (WGS) entry which is preliminary data.</text>
</comment>
<dbReference type="GO" id="GO:0042026">
    <property type="term" value="P:protein refolding"/>
    <property type="evidence" value="ECO:0007669"/>
    <property type="project" value="TreeGrafter"/>
</dbReference>
<dbReference type="PIRSF" id="PIRSF005261">
    <property type="entry name" value="Heat_shock_Hsp33"/>
    <property type="match status" value="1"/>
</dbReference>
<accession>A0A7X6N1Z7</accession>
<evidence type="ECO:0000256" key="6">
    <source>
        <dbReference type="HAMAP-Rule" id="MF_00117"/>
    </source>
</evidence>
<dbReference type="GO" id="GO:0051082">
    <property type="term" value="F:unfolded protein binding"/>
    <property type="evidence" value="ECO:0007669"/>
    <property type="project" value="UniProtKB-UniRule"/>
</dbReference>
<dbReference type="NCBIfam" id="NF001033">
    <property type="entry name" value="PRK00114.1"/>
    <property type="match status" value="1"/>
</dbReference>
<evidence type="ECO:0000256" key="2">
    <source>
        <dbReference type="ARBA" id="ARBA00022833"/>
    </source>
</evidence>
<dbReference type="GO" id="GO:0044183">
    <property type="term" value="F:protein folding chaperone"/>
    <property type="evidence" value="ECO:0007669"/>
    <property type="project" value="TreeGrafter"/>
</dbReference>
<dbReference type="Pfam" id="PF01430">
    <property type="entry name" value="HSP33"/>
    <property type="match status" value="1"/>
</dbReference>
<keyword evidence="3 6" id="KW-1015">Disulfide bond</keyword>
<dbReference type="SUPFAM" id="SSF118352">
    <property type="entry name" value="HSP33 redox switch-like"/>
    <property type="match status" value="1"/>
</dbReference>
<evidence type="ECO:0000256" key="3">
    <source>
        <dbReference type="ARBA" id="ARBA00023157"/>
    </source>
</evidence>
<dbReference type="EMBL" id="JAAXPN010000006">
    <property type="protein sequence ID" value="NKZ24371.1"/>
    <property type="molecule type" value="Genomic_DNA"/>
</dbReference>
<keyword evidence="2 6" id="KW-0862">Zinc</keyword>
<evidence type="ECO:0000256" key="1">
    <source>
        <dbReference type="ARBA" id="ARBA00022490"/>
    </source>
</evidence>
<evidence type="ECO:0000256" key="5">
    <source>
        <dbReference type="ARBA" id="ARBA00023284"/>
    </source>
</evidence>
<dbReference type="AlphaFoldDB" id="A0A7X6N1Z7"/>
<dbReference type="Proteomes" id="UP000549765">
    <property type="component" value="Unassembled WGS sequence"/>
</dbReference>
<sequence length="293" mass="31301">MSDYLIKSVTQDGNFRAYAILTTDLVAQAQVLHDTWASSSAALGRTLTGGLLMASSILKGDDKLSIKFDGQGPVGNVVVEASPKGIVKGYIQNPHVNLAPKADGHIDVAQAVGRDGFLTITKDQGFGMPFTGQVPIVSGEIGEDFTYYLAKSEQIPSAVGVSVFVNADSSIAAAGGFLIQLLPGADDEAISALEKKLAEMPMLSELLLAGKQPEDVLAMLFDNTEVNVIDKIPVKFECDCSKNKFAERMAALPKADLQDLIDNDHGAEVVCSYCNTHYQFSENDLQTIINNQA</sequence>
<comment type="similarity">
    <text evidence="6">Belongs to the HSP33 family.</text>
</comment>
<name>A0A7X6N1Z7_9LACO</name>
<dbReference type="PANTHER" id="PTHR30111:SF1">
    <property type="entry name" value="33 KDA CHAPERONIN"/>
    <property type="match status" value="1"/>
</dbReference>
<comment type="PTM">
    <text evidence="6">Under oxidizing conditions two disulfide bonds are formed involving the reactive cysteines. Under reducing conditions zinc is bound to the reactive cysteines and the protein is inactive.</text>
</comment>
<gene>
    <name evidence="6 7" type="primary">hslO</name>
    <name evidence="7" type="ORF">HF964_06110</name>
</gene>
<dbReference type="PANTHER" id="PTHR30111">
    <property type="entry name" value="33 KDA CHAPERONIN"/>
    <property type="match status" value="1"/>
</dbReference>
<dbReference type="InterPro" id="IPR000397">
    <property type="entry name" value="Heat_shock_Hsp33"/>
</dbReference>
<feature type="disulfide bond" description="Redox-active" evidence="6">
    <location>
        <begin position="271"/>
        <end position="274"/>
    </location>
</feature>
<dbReference type="RefSeq" id="WP_168722171.1">
    <property type="nucleotide sequence ID" value="NZ_JAAXPN010000006.1"/>
</dbReference>
<keyword evidence="1 6" id="KW-0963">Cytoplasm</keyword>
<keyword evidence="5 6" id="KW-0676">Redox-active center</keyword>
<keyword evidence="4 6" id="KW-0143">Chaperone</keyword>
<evidence type="ECO:0000313" key="7">
    <source>
        <dbReference type="EMBL" id="NKZ24371.1"/>
    </source>
</evidence>
<dbReference type="Gene3D" id="3.55.30.10">
    <property type="entry name" value="Hsp33 domain"/>
    <property type="match status" value="1"/>
</dbReference>
<dbReference type="Gene3D" id="3.90.1280.10">
    <property type="entry name" value="HSP33 redox switch-like"/>
    <property type="match status" value="1"/>
</dbReference>